<reference evidence="2 3" key="1">
    <citation type="journal article" date="2012" name="New Phytol.">
        <title>Insight into trade-off between wood decay and parasitism from the genome of a fungal forest pathogen.</title>
        <authorList>
            <person name="Olson A."/>
            <person name="Aerts A."/>
            <person name="Asiegbu F."/>
            <person name="Belbahri L."/>
            <person name="Bouzid O."/>
            <person name="Broberg A."/>
            <person name="Canback B."/>
            <person name="Coutinho P.M."/>
            <person name="Cullen D."/>
            <person name="Dalman K."/>
            <person name="Deflorio G."/>
            <person name="van Diepen L.T."/>
            <person name="Dunand C."/>
            <person name="Duplessis S."/>
            <person name="Durling M."/>
            <person name="Gonthier P."/>
            <person name="Grimwood J."/>
            <person name="Fossdal C.G."/>
            <person name="Hansson D."/>
            <person name="Henrissat B."/>
            <person name="Hietala A."/>
            <person name="Himmelstrand K."/>
            <person name="Hoffmeister D."/>
            <person name="Hogberg N."/>
            <person name="James T.Y."/>
            <person name="Karlsson M."/>
            <person name="Kohler A."/>
            <person name="Kues U."/>
            <person name="Lee Y.H."/>
            <person name="Lin Y.C."/>
            <person name="Lind M."/>
            <person name="Lindquist E."/>
            <person name="Lombard V."/>
            <person name="Lucas S."/>
            <person name="Lunden K."/>
            <person name="Morin E."/>
            <person name="Murat C."/>
            <person name="Park J."/>
            <person name="Raffaello T."/>
            <person name="Rouze P."/>
            <person name="Salamov A."/>
            <person name="Schmutz J."/>
            <person name="Solheim H."/>
            <person name="Stahlberg J."/>
            <person name="Velez H."/>
            <person name="de Vries R.P."/>
            <person name="Wiebenga A."/>
            <person name="Woodward S."/>
            <person name="Yakovlev I."/>
            <person name="Garbelotto M."/>
            <person name="Martin F."/>
            <person name="Grigoriev I.V."/>
            <person name="Stenlid J."/>
        </authorList>
    </citation>
    <scope>NUCLEOTIDE SEQUENCE [LARGE SCALE GENOMIC DNA]</scope>
    <source>
        <strain evidence="2 3">TC 32-1</strain>
    </source>
</reference>
<feature type="region of interest" description="Disordered" evidence="1">
    <location>
        <begin position="1"/>
        <end position="107"/>
    </location>
</feature>
<protein>
    <submittedName>
        <fullName evidence="2">Uncharacterized protein</fullName>
    </submittedName>
</protein>
<name>W4KNR6_HETIT</name>
<dbReference type="HOGENOM" id="CLU_055149_0_0_1"/>
<feature type="region of interest" description="Disordered" evidence="1">
    <location>
        <begin position="354"/>
        <end position="378"/>
    </location>
</feature>
<dbReference type="InParanoid" id="W4KNR6"/>
<evidence type="ECO:0000256" key="1">
    <source>
        <dbReference type="SAM" id="MobiDB-lite"/>
    </source>
</evidence>
<sequence length="414" mass="43066">MASPSNPTHLSPAARSSPPSELRHITSNGALSPQKDSHRDHRLTTRASQGLQHRLGSRSPVSIPSSPTSVHSSSSAIFERDIEPISPTPPQPSHPHRTPRGKMTEQLDHSVPTVLDSAAAVLTSTSSPSEEQNISIVAPATDLGGLSRFGSTSSRMNSRSPSPIGALGGNRASAMMNLPSPSPSLSLPLPLVSNNASTISSSPPQRPTVLTQQFASATSTLTTSSGPYPPGAFPSSVHTSTYYSPSSSSASSPTTTTREHPPEHLLTPTHITSDPSDAVPMASSPSSILPSATVSHPPSPRAHTKRLSFMSYNDLLSSTPSSTLPLSSFTTSVSDPPPHLPSVLGVPLMHAGSAGSSIHGDRRSSYYGGGDVREGREGLFDDVGGEWEREGLGQGLEERLETLMGTGTVGVGKA</sequence>
<feature type="region of interest" description="Disordered" evidence="1">
    <location>
        <begin position="238"/>
        <end position="302"/>
    </location>
</feature>
<evidence type="ECO:0000313" key="2">
    <source>
        <dbReference type="EMBL" id="ETW87483.1"/>
    </source>
</evidence>
<dbReference type="Proteomes" id="UP000030671">
    <property type="component" value="Unassembled WGS sequence"/>
</dbReference>
<dbReference type="EMBL" id="KI925454">
    <property type="protein sequence ID" value="ETW87483.1"/>
    <property type="molecule type" value="Genomic_DNA"/>
</dbReference>
<feature type="compositionally biased region" description="Polar residues" evidence="1">
    <location>
        <begin position="283"/>
        <end position="296"/>
    </location>
</feature>
<proteinExistence type="predicted"/>
<dbReference type="GeneID" id="20677297"/>
<dbReference type="RefSeq" id="XP_009541377.1">
    <property type="nucleotide sequence ID" value="XM_009543082.1"/>
</dbReference>
<feature type="compositionally biased region" description="Low complexity" evidence="1">
    <location>
        <begin position="57"/>
        <end position="75"/>
    </location>
</feature>
<feature type="region of interest" description="Disordered" evidence="1">
    <location>
        <begin position="120"/>
        <end position="172"/>
    </location>
</feature>
<dbReference type="eggNOG" id="ENOG502S758">
    <property type="taxonomic scope" value="Eukaryota"/>
</dbReference>
<organism evidence="2 3">
    <name type="scientific">Heterobasidion irregulare (strain TC 32-1)</name>
    <dbReference type="NCBI Taxonomy" id="747525"/>
    <lineage>
        <taxon>Eukaryota</taxon>
        <taxon>Fungi</taxon>
        <taxon>Dikarya</taxon>
        <taxon>Basidiomycota</taxon>
        <taxon>Agaricomycotina</taxon>
        <taxon>Agaricomycetes</taxon>
        <taxon>Russulales</taxon>
        <taxon>Bondarzewiaceae</taxon>
        <taxon>Heterobasidion</taxon>
        <taxon>Heterobasidion annosum species complex</taxon>
    </lineage>
</organism>
<dbReference type="OrthoDB" id="2563900at2759"/>
<gene>
    <name evidence="2" type="ORF">HETIRDRAFT_469564</name>
</gene>
<keyword evidence="3" id="KW-1185">Reference proteome</keyword>
<dbReference type="KEGG" id="hir:HETIRDRAFT_469564"/>
<accession>W4KNR6</accession>
<feature type="compositionally biased region" description="Polar residues" evidence="1">
    <location>
        <begin position="122"/>
        <end position="135"/>
    </location>
</feature>
<feature type="compositionally biased region" description="Low complexity" evidence="1">
    <location>
        <begin position="238"/>
        <end position="256"/>
    </location>
</feature>
<dbReference type="AlphaFoldDB" id="W4KNR6"/>
<feature type="compositionally biased region" description="Low complexity" evidence="1">
    <location>
        <begin position="151"/>
        <end position="163"/>
    </location>
</feature>
<evidence type="ECO:0000313" key="3">
    <source>
        <dbReference type="Proteomes" id="UP000030671"/>
    </source>
</evidence>
<dbReference type="STRING" id="747525.W4KNR6"/>